<evidence type="ECO:0000259" key="9">
    <source>
        <dbReference type="Pfam" id="PF01488"/>
    </source>
</evidence>
<keyword evidence="3 8" id="KW-0028">Amino-acid biosynthesis</keyword>
<protein>
    <recommendedName>
        <fullName evidence="2 8">Shikimate dehydrogenase (NADP(+))</fullName>
        <shortName evidence="8">SDH</shortName>
        <ecNumber evidence="2 8">1.1.1.25</ecNumber>
    </recommendedName>
</protein>
<evidence type="ECO:0000256" key="2">
    <source>
        <dbReference type="ARBA" id="ARBA00012962"/>
    </source>
</evidence>
<comment type="caution">
    <text evidence="8">Lacks conserved residue(s) required for the propagation of feature annotation.</text>
</comment>
<comment type="similarity">
    <text evidence="8">Belongs to the shikimate dehydrogenase family.</text>
</comment>
<feature type="binding site" evidence="8">
    <location>
        <position position="60"/>
    </location>
    <ligand>
        <name>shikimate</name>
        <dbReference type="ChEBI" id="CHEBI:36208"/>
    </ligand>
</feature>
<feature type="active site" description="Proton acceptor" evidence="8">
    <location>
        <position position="64"/>
    </location>
</feature>
<feature type="binding site" evidence="8">
    <location>
        <position position="234"/>
    </location>
    <ligand>
        <name>NADP(+)</name>
        <dbReference type="ChEBI" id="CHEBI:58349"/>
    </ligand>
</feature>
<dbReference type="PANTHER" id="PTHR21089">
    <property type="entry name" value="SHIKIMATE DEHYDROGENASE"/>
    <property type="match status" value="1"/>
</dbReference>
<evidence type="ECO:0000256" key="7">
    <source>
        <dbReference type="ARBA" id="ARBA00049442"/>
    </source>
</evidence>
<dbReference type="InterPro" id="IPR011342">
    <property type="entry name" value="Shikimate_DH"/>
</dbReference>
<dbReference type="GO" id="GO:0050661">
    <property type="term" value="F:NADP binding"/>
    <property type="evidence" value="ECO:0007669"/>
    <property type="project" value="InterPro"/>
</dbReference>
<comment type="caution">
    <text evidence="12">The sequence shown here is derived from an EMBL/GenBank/DDBJ whole genome shotgun (WGS) entry which is preliminary data.</text>
</comment>
<gene>
    <name evidence="8 12" type="primary">aroE</name>
    <name evidence="12" type="ORF">ERX29_00325</name>
</gene>
<dbReference type="InterPro" id="IPR013708">
    <property type="entry name" value="Shikimate_DH-bd_N"/>
</dbReference>
<dbReference type="InterPro" id="IPR006151">
    <property type="entry name" value="Shikm_DH/Glu-tRNA_Rdtase"/>
</dbReference>
<dbReference type="SUPFAM" id="SSF53223">
    <property type="entry name" value="Aminoacid dehydrogenase-like, N-terminal domain"/>
    <property type="match status" value="1"/>
</dbReference>
<dbReference type="GO" id="GO:0008652">
    <property type="term" value="P:amino acid biosynthetic process"/>
    <property type="evidence" value="ECO:0007669"/>
    <property type="project" value="UniProtKB-KW"/>
</dbReference>
<name>A0A4R6BX66_9STAP</name>
<dbReference type="Pfam" id="PF08501">
    <property type="entry name" value="Shikimate_dh_N"/>
    <property type="match status" value="1"/>
</dbReference>
<keyword evidence="4 8" id="KW-0521">NADP</keyword>
<feature type="binding site" evidence="8">
    <location>
        <position position="211"/>
    </location>
    <ligand>
        <name>NADP(+)</name>
        <dbReference type="ChEBI" id="CHEBI:58349"/>
    </ligand>
</feature>
<dbReference type="HAMAP" id="MF_00222">
    <property type="entry name" value="Shikimate_DH_AroE"/>
    <property type="match status" value="1"/>
</dbReference>
<evidence type="ECO:0000259" key="11">
    <source>
        <dbReference type="Pfam" id="PF18317"/>
    </source>
</evidence>
<dbReference type="EC" id="1.1.1.25" evidence="2 8"/>
<keyword evidence="13" id="KW-1185">Reference proteome</keyword>
<feature type="binding site" evidence="8">
    <location>
        <begin position="13"/>
        <end position="15"/>
    </location>
    <ligand>
        <name>shikimate</name>
        <dbReference type="ChEBI" id="CHEBI:36208"/>
    </ligand>
</feature>
<dbReference type="Proteomes" id="UP000294802">
    <property type="component" value="Unassembled WGS sequence"/>
</dbReference>
<evidence type="ECO:0000256" key="8">
    <source>
        <dbReference type="HAMAP-Rule" id="MF_00222"/>
    </source>
</evidence>
<organism evidence="12 13">
    <name type="scientific">Macrococcus lamae</name>
    <dbReference type="NCBI Taxonomy" id="198484"/>
    <lineage>
        <taxon>Bacteria</taxon>
        <taxon>Bacillati</taxon>
        <taxon>Bacillota</taxon>
        <taxon>Bacilli</taxon>
        <taxon>Bacillales</taxon>
        <taxon>Staphylococcaceae</taxon>
        <taxon>Macrococcus</taxon>
    </lineage>
</organism>
<reference evidence="12 13" key="1">
    <citation type="submission" date="2019-01" db="EMBL/GenBank/DDBJ databases">
        <title>Draft genome sequences of the type strains of six Macrococcus species.</title>
        <authorList>
            <person name="Mazhar S."/>
            <person name="Altermann E."/>
            <person name="Hill C."/>
            <person name="Mcauliffe O."/>
        </authorList>
    </citation>
    <scope>NUCLEOTIDE SEQUENCE [LARGE SCALE GENOMIC DNA]</scope>
    <source>
        <strain evidence="12 13">CCM4815</strain>
    </source>
</reference>
<keyword evidence="5 8" id="KW-0560">Oxidoreductase</keyword>
<evidence type="ECO:0000256" key="3">
    <source>
        <dbReference type="ARBA" id="ARBA00022605"/>
    </source>
</evidence>
<sequence length="267" mass="29316">MNFAVIGHPIRHSLSPVMHQANFDVGNHNHTYIALDIASAHFHHIKDIVSDKQLDGFNVTIPYKSAIIPFLDDIDEMAEMIGAVNTVKISDGRWTGYNTDGSGFVESLTQNFNLTDLTGLNVLILGAGGASRGVAYALQKAGAAVTVANRSRHRFDDWSFKVNNIDLTEVNKQVSHMDLIINTTPLGMTGFDAEVICDLALAKQSALVADIIYTPSVTPFLADARRHHLETMNGLDMFVNQGAQSFEIWTGLKADRHVMRTRVITAL</sequence>
<dbReference type="InterPro" id="IPR041121">
    <property type="entry name" value="SDH_C"/>
</dbReference>
<dbReference type="InterPro" id="IPR022893">
    <property type="entry name" value="Shikimate_DH_fam"/>
</dbReference>
<dbReference type="GO" id="GO:0009423">
    <property type="term" value="P:chorismate biosynthetic process"/>
    <property type="evidence" value="ECO:0007669"/>
    <property type="project" value="UniProtKB-UniRule"/>
</dbReference>
<dbReference type="Pfam" id="PF18317">
    <property type="entry name" value="SDH_C"/>
    <property type="match status" value="1"/>
</dbReference>
<feature type="domain" description="Quinate/shikimate 5-dehydrogenase/glutamyl-tRNA reductase" evidence="9">
    <location>
        <begin position="114"/>
        <end position="225"/>
    </location>
</feature>
<dbReference type="InterPro" id="IPR036291">
    <property type="entry name" value="NAD(P)-bd_dom_sf"/>
</dbReference>
<dbReference type="Pfam" id="PF01488">
    <property type="entry name" value="Shikimate_DH"/>
    <property type="match status" value="1"/>
</dbReference>
<keyword evidence="6 8" id="KW-0057">Aromatic amino acid biosynthesis</keyword>
<dbReference type="FunFam" id="3.40.50.10860:FF:000016">
    <property type="entry name" value="Shikimate dehydrogenase (NADP(+))"/>
    <property type="match status" value="1"/>
</dbReference>
<dbReference type="NCBIfam" id="TIGR00507">
    <property type="entry name" value="aroE"/>
    <property type="match status" value="1"/>
</dbReference>
<evidence type="ECO:0000256" key="5">
    <source>
        <dbReference type="ARBA" id="ARBA00023002"/>
    </source>
</evidence>
<comment type="catalytic activity">
    <reaction evidence="7 8">
        <text>shikimate + NADP(+) = 3-dehydroshikimate + NADPH + H(+)</text>
        <dbReference type="Rhea" id="RHEA:17737"/>
        <dbReference type="ChEBI" id="CHEBI:15378"/>
        <dbReference type="ChEBI" id="CHEBI:16630"/>
        <dbReference type="ChEBI" id="CHEBI:36208"/>
        <dbReference type="ChEBI" id="CHEBI:57783"/>
        <dbReference type="ChEBI" id="CHEBI:58349"/>
        <dbReference type="EC" id="1.1.1.25"/>
    </reaction>
</comment>
<dbReference type="SUPFAM" id="SSF51735">
    <property type="entry name" value="NAD(P)-binding Rossmann-fold domains"/>
    <property type="match status" value="1"/>
</dbReference>
<feature type="binding site" evidence="8">
    <location>
        <position position="100"/>
    </location>
    <ligand>
        <name>shikimate</name>
        <dbReference type="ChEBI" id="CHEBI:36208"/>
    </ligand>
</feature>
<dbReference type="AlphaFoldDB" id="A0A4R6BX66"/>
<dbReference type="Gene3D" id="3.40.50.10860">
    <property type="entry name" value="Leucine Dehydrogenase, chain A, domain 1"/>
    <property type="match status" value="1"/>
</dbReference>
<evidence type="ECO:0000313" key="12">
    <source>
        <dbReference type="EMBL" id="TDM13082.1"/>
    </source>
</evidence>
<dbReference type="OrthoDB" id="9792692at2"/>
<evidence type="ECO:0000259" key="10">
    <source>
        <dbReference type="Pfam" id="PF08501"/>
    </source>
</evidence>
<dbReference type="UniPathway" id="UPA00053">
    <property type="reaction ID" value="UER00087"/>
</dbReference>
<comment type="function">
    <text evidence="8">Involved in the biosynthesis of the chorismate, which leads to the biosynthesis of aromatic amino acids. Catalyzes the reversible NADPH linked reduction of 3-dehydroshikimate (DHSA) to yield shikimate (SA).</text>
</comment>
<dbReference type="PANTHER" id="PTHR21089:SF1">
    <property type="entry name" value="BIFUNCTIONAL 3-DEHYDROQUINATE DEHYDRATASE_SHIKIMATE DEHYDROGENASE, CHLOROPLASTIC"/>
    <property type="match status" value="1"/>
</dbReference>
<feature type="domain" description="Shikimate dehydrogenase substrate binding N-terminal" evidence="10">
    <location>
        <begin position="5"/>
        <end position="87"/>
    </location>
</feature>
<evidence type="ECO:0000256" key="6">
    <source>
        <dbReference type="ARBA" id="ARBA00023141"/>
    </source>
</evidence>
<dbReference type="CDD" id="cd01065">
    <property type="entry name" value="NAD_bind_Shikimate_DH"/>
    <property type="match status" value="1"/>
</dbReference>
<feature type="domain" description="SDH C-terminal" evidence="11">
    <location>
        <begin position="234"/>
        <end position="263"/>
    </location>
</feature>
<accession>A0A4R6BX66</accession>
<evidence type="ECO:0000313" key="13">
    <source>
        <dbReference type="Proteomes" id="UP000294802"/>
    </source>
</evidence>
<evidence type="ECO:0000256" key="1">
    <source>
        <dbReference type="ARBA" id="ARBA00004871"/>
    </source>
</evidence>
<dbReference type="GO" id="GO:0009073">
    <property type="term" value="P:aromatic amino acid family biosynthetic process"/>
    <property type="evidence" value="ECO:0007669"/>
    <property type="project" value="UniProtKB-KW"/>
</dbReference>
<evidence type="ECO:0000256" key="4">
    <source>
        <dbReference type="ARBA" id="ARBA00022857"/>
    </source>
</evidence>
<feature type="binding site" evidence="8">
    <location>
        <position position="213"/>
    </location>
    <ligand>
        <name>shikimate</name>
        <dbReference type="ChEBI" id="CHEBI:36208"/>
    </ligand>
</feature>
<dbReference type="Gene3D" id="3.40.50.720">
    <property type="entry name" value="NAD(P)-binding Rossmann-like Domain"/>
    <property type="match status" value="1"/>
</dbReference>
<dbReference type="GO" id="GO:0005829">
    <property type="term" value="C:cytosol"/>
    <property type="evidence" value="ECO:0007669"/>
    <property type="project" value="TreeGrafter"/>
</dbReference>
<dbReference type="GO" id="GO:0004764">
    <property type="term" value="F:shikimate 3-dehydrogenase (NADP+) activity"/>
    <property type="evidence" value="ECO:0007669"/>
    <property type="project" value="UniProtKB-UniRule"/>
</dbReference>
<proteinExistence type="inferred from homology"/>
<dbReference type="InterPro" id="IPR046346">
    <property type="entry name" value="Aminoacid_DH-like_N_sf"/>
</dbReference>
<feature type="binding site" evidence="8">
    <location>
        <begin position="126"/>
        <end position="130"/>
    </location>
    <ligand>
        <name>NADP(+)</name>
        <dbReference type="ChEBI" id="CHEBI:58349"/>
    </ligand>
</feature>
<comment type="pathway">
    <text evidence="1 8">Metabolic intermediate biosynthesis; chorismate biosynthesis; chorismate from D-erythrose 4-phosphate and phosphoenolpyruvate: step 4/7.</text>
</comment>
<feature type="binding site" evidence="8">
    <location>
        <position position="241"/>
    </location>
    <ligand>
        <name>shikimate</name>
        <dbReference type="ChEBI" id="CHEBI:36208"/>
    </ligand>
</feature>
<dbReference type="EMBL" id="SCWB01000001">
    <property type="protein sequence ID" value="TDM13082.1"/>
    <property type="molecule type" value="Genomic_DNA"/>
</dbReference>
<feature type="binding site" evidence="8">
    <location>
        <position position="85"/>
    </location>
    <ligand>
        <name>shikimate</name>
        <dbReference type="ChEBI" id="CHEBI:36208"/>
    </ligand>
</feature>
<dbReference type="GO" id="GO:0019632">
    <property type="term" value="P:shikimate metabolic process"/>
    <property type="evidence" value="ECO:0007669"/>
    <property type="project" value="InterPro"/>
</dbReference>
<comment type="subunit">
    <text evidence="8">Homodimer.</text>
</comment>
<dbReference type="RefSeq" id="WP_133442686.1">
    <property type="nucleotide sequence ID" value="NZ_SCWB01000001.1"/>
</dbReference>
<feature type="binding site" evidence="8">
    <location>
        <position position="76"/>
    </location>
    <ligand>
        <name>NADP(+)</name>
        <dbReference type="ChEBI" id="CHEBI:58349"/>
    </ligand>
</feature>